<comment type="caution">
    <text evidence="1">The sequence shown here is derived from an EMBL/GenBank/DDBJ whole genome shotgun (WGS) entry which is preliminary data.</text>
</comment>
<gene>
    <name evidence="1" type="ORF">LPJ61_005668</name>
</gene>
<dbReference type="EMBL" id="JANBOI010002036">
    <property type="protein sequence ID" value="KAJ1725165.1"/>
    <property type="molecule type" value="Genomic_DNA"/>
</dbReference>
<dbReference type="OrthoDB" id="5589985at2759"/>
<proteinExistence type="predicted"/>
<dbReference type="Proteomes" id="UP001143981">
    <property type="component" value="Unassembled WGS sequence"/>
</dbReference>
<feature type="non-terminal residue" evidence="1">
    <location>
        <position position="1"/>
    </location>
</feature>
<reference evidence="1" key="1">
    <citation type="submission" date="2022-07" db="EMBL/GenBank/DDBJ databases">
        <title>Phylogenomic reconstructions and comparative analyses of Kickxellomycotina fungi.</title>
        <authorList>
            <person name="Reynolds N.K."/>
            <person name="Stajich J.E."/>
            <person name="Barry K."/>
            <person name="Grigoriev I.V."/>
            <person name="Crous P."/>
            <person name="Smith M.E."/>
        </authorList>
    </citation>
    <scope>NUCLEOTIDE SEQUENCE</scope>
    <source>
        <strain evidence="1">BCRC 34381</strain>
    </source>
</reference>
<evidence type="ECO:0000313" key="1">
    <source>
        <dbReference type="EMBL" id="KAJ1725165.1"/>
    </source>
</evidence>
<keyword evidence="2" id="KW-1185">Reference proteome</keyword>
<name>A0A9W7Y5N8_9FUNG</name>
<accession>A0A9W7Y5N8</accession>
<dbReference type="AlphaFoldDB" id="A0A9W7Y5N8"/>
<evidence type="ECO:0000313" key="2">
    <source>
        <dbReference type="Proteomes" id="UP001143981"/>
    </source>
</evidence>
<organism evidence="1 2">
    <name type="scientific">Coemansia biformis</name>
    <dbReference type="NCBI Taxonomy" id="1286918"/>
    <lineage>
        <taxon>Eukaryota</taxon>
        <taxon>Fungi</taxon>
        <taxon>Fungi incertae sedis</taxon>
        <taxon>Zoopagomycota</taxon>
        <taxon>Kickxellomycotina</taxon>
        <taxon>Kickxellomycetes</taxon>
        <taxon>Kickxellales</taxon>
        <taxon>Kickxellaceae</taxon>
        <taxon>Coemansia</taxon>
    </lineage>
</organism>
<protein>
    <submittedName>
        <fullName evidence="1">Uncharacterized protein</fullName>
    </submittedName>
</protein>
<sequence>DDAVTMVVSGLSGRISSSRDDLVRAGLHRSAVINIEPLYASYAVLTVPHSMYTEVEPVLEKLHIDVVRPEEVRAENLPGLTADGIEWLKKMTSWCIDLHMAANISQQ</sequence>